<feature type="transmembrane region" description="Helical" evidence="2">
    <location>
        <begin position="50"/>
        <end position="72"/>
    </location>
</feature>
<evidence type="ECO:0000259" key="3">
    <source>
        <dbReference type="Pfam" id="PF07532"/>
    </source>
</evidence>
<feature type="region of interest" description="Disordered" evidence="1">
    <location>
        <begin position="1"/>
        <end position="41"/>
    </location>
</feature>
<proteinExistence type="predicted"/>
<dbReference type="InterPro" id="IPR011081">
    <property type="entry name" value="Big_4"/>
</dbReference>
<accession>A0A1G5RVS4</accession>
<dbReference type="RefSeq" id="WP_170829318.1">
    <property type="nucleotide sequence ID" value="NZ_FMWL01000004.1"/>
</dbReference>
<dbReference type="EMBL" id="FMWL01000004">
    <property type="protein sequence ID" value="SCZ78235.1"/>
    <property type="molecule type" value="Genomic_DNA"/>
</dbReference>
<dbReference type="Proteomes" id="UP000199208">
    <property type="component" value="Unassembled WGS sequence"/>
</dbReference>
<dbReference type="STRING" id="1120920.SAMN03080599_01170"/>
<evidence type="ECO:0000256" key="1">
    <source>
        <dbReference type="SAM" id="MobiDB-lite"/>
    </source>
</evidence>
<keyword evidence="5" id="KW-1185">Reference proteome</keyword>
<evidence type="ECO:0000313" key="4">
    <source>
        <dbReference type="EMBL" id="SCZ78235.1"/>
    </source>
</evidence>
<keyword evidence="2" id="KW-1133">Transmembrane helix</keyword>
<keyword evidence="2" id="KW-0812">Transmembrane</keyword>
<feature type="domain" description="Bacterial Ig-like" evidence="3">
    <location>
        <begin position="347"/>
        <end position="401"/>
    </location>
</feature>
<feature type="region of interest" description="Disordered" evidence="1">
    <location>
        <begin position="289"/>
        <end position="340"/>
    </location>
</feature>
<feature type="compositionally biased region" description="Pro residues" evidence="1">
    <location>
        <begin position="310"/>
        <end position="338"/>
    </location>
</feature>
<keyword evidence="2" id="KW-0472">Membrane</keyword>
<feature type="compositionally biased region" description="Basic and acidic residues" evidence="1">
    <location>
        <begin position="1"/>
        <end position="14"/>
    </location>
</feature>
<sequence length="492" mass="52014">MFKSKKPSERDRPKPSQKKATGAKNTADPASPSGKADFEKPPRKQRVLRWYPLIAVFVVLFATLFYLDVFGLKGALFSSQEQDPITQVRGPADFVEGRLKAAKAVALLDNVPEPARGTVDLFVRDGHLYYAEDGKEETLVGSNAEVAAAGDLKLVFSFSEEAPDSLSFLIGHLEAPEYDMLRTVRIPRIQGSAGRDFAVARLYLTENGMAPIVKVEDLSFNVQKNAAFALPKMINAVLADGSKTQVPITWSPWLIDTSEIGVRGSIGTIEGYDQPVNLTLIISDQVALQPETSGAAQSPPEESGAAQSPPAQPVPEPAPTPKPAPAPKPTPAPKPAPAPVTIQSLNSVTATVKQGESYKLPSAVTAVMSDKTTKNVPVTWNPASLDTSSAGTKTSTGTVTGTSVKAMLTLTVTPSTLAAPQVAVSQISGTDVTVKVTGQPGATVLFNDYGVGTIGSNGILTVTHVNIDILQSVRLTMAGWNPSPAVSTFVLY</sequence>
<reference evidence="4 5" key="1">
    <citation type="submission" date="2016-10" db="EMBL/GenBank/DDBJ databases">
        <authorList>
            <person name="de Groot N.N."/>
        </authorList>
    </citation>
    <scope>NUCLEOTIDE SEQUENCE [LARGE SCALE GENOMIC DNA]</scope>
    <source>
        <strain evidence="4 5">DSM 2784</strain>
    </source>
</reference>
<gene>
    <name evidence="4" type="ORF">SAMN03080599_01170</name>
</gene>
<protein>
    <submittedName>
        <fullName evidence="4">Ig-like domain (Group 4)</fullName>
    </submittedName>
</protein>
<organism evidence="4 5">
    <name type="scientific">Acidaminobacter hydrogenoformans DSM 2784</name>
    <dbReference type="NCBI Taxonomy" id="1120920"/>
    <lineage>
        <taxon>Bacteria</taxon>
        <taxon>Bacillati</taxon>
        <taxon>Bacillota</taxon>
        <taxon>Clostridia</taxon>
        <taxon>Peptostreptococcales</taxon>
        <taxon>Acidaminobacteraceae</taxon>
        <taxon>Acidaminobacter</taxon>
    </lineage>
</organism>
<dbReference type="AlphaFoldDB" id="A0A1G5RVS4"/>
<evidence type="ECO:0000313" key="5">
    <source>
        <dbReference type="Proteomes" id="UP000199208"/>
    </source>
</evidence>
<feature type="domain" description="Bacterial Ig-like" evidence="3">
    <location>
        <begin position="216"/>
        <end position="272"/>
    </location>
</feature>
<dbReference type="Pfam" id="PF07532">
    <property type="entry name" value="Big_4"/>
    <property type="match status" value="2"/>
</dbReference>
<name>A0A1G5RVS4_9FIRM</name>
<evidence type="ECO:0000256" key="2">
    <source>
        <dbReference type="SAM" id="Phobius"/>
    </source>
</evidence>